<evidence type="ECO:0000256" key="10">
    <source>
        <dbReference type="PROSITE-ProRule" id="PRU00042"/>
    </source>
</evidence>
<feature type="compositionally biased region" description="Basic and acidic residues" evidence="11">
    <location>
        <begin position="60"/>
        <end position="75"/>
    </location>
</feature>
<evidence type="ECO:0000256" key="3">
    <source>
        <dbReference type="ARBA" id="ARBA00022737"/>
    </source>
</evidence>
<dbReference type="PANTHER" id="PTHR24379">
    <property type="entry name" value="KRAB AND ZINC FINGER DOMAIN-CONTAINING"/>
    <property type="match status" value="1"/>
</dbReference>
<reference evidence="14" key="1">
    <citation type="submission" date="2025-08" db="UniProtKB">
        <authorList>
            <consortium name="RefSeq"/>
        </authorList>
    </citation>
    <scope>IDENTIFICATION</scope>
    <source>
        <tissue evidence="14">Gonads</tissue>
    </source>
</reference>
<dbReference type="SUPFAM" id="SSF57667">
    <property type="entry name" value="beta-beta-alpha zinc fingers"/>
    <property type="match status" value="2"/>
</dbReference>
<evidence type="ECO:0000256" key="11">
    <source>
        <dbReference type="SAM" id="MobiDB-lite"/>
    </source>
</evidence>
<feature type="region of interest" description="Disordered" evidence="11">
    <location>
        <begin position="346"/>
        <end position="368"/>
    </location>
</feature>
<dbReference type="GO" id="GO:0008270">
    <property type="term" value="F:zinc ion binding"/>
    <property type="evidence" value="ECO:0007669"/>
    <property type="project" value="UniProtKB-KW"/>
</dbReference>
<keyword evidence="9" id="KW-0539">Nucleus</keyword>
<dbReference type="SMART" id="SM00355">
    <property type="entry name" value="ZnF_C2H2"/>
    <property type="match status" value="4"/>
</dbReference>
<dbReference type="GeneID" id="106159599"/>
<organism evidence="13 14">
    <name type="scientific">Lingula anatina</name>
    <name type="common">Brachiopod</name>
    <name type="synonym">Lingula unguis</name>
    <dbReference type="NCBI Taxonomy" id="7574"/>
    <lineage>
        <taxon>Eukaryota</taxon>
        <taxon>Metazoa</taxon>
        <taxon>Spiralia</taxon>
        <taxon>Lophotrochozoa</taxon>
        <taxon>Brachiopoda</taxon>
        <taxon>Linguliformea</taxon>
        <taxon>Lingulata</taxon>
        <taxon>Lingulida</taxon>
        <taxon>Linguloidea</taxon>
        <taxon>Lingulidae</taxon>
        <taxon>Lingula</taxon>
    </lineage>
</organism>
<dbReference type="InterPro" id="IPR036236">
    <property type="entry name" value="Znf_C2H2_sf"/>
</dbReference>
<evidence type="ECO:0000256" key="2">
    <source>
        <dbReference type="ARBA" id="ARBA00022723"/>
    </source>
</evidence>
<keyword evidence="5" id="KW-0862">Zinc</keyword>
<evidence type="ECO:0000259" key="12">
    <source>
        <dbReference type="PROSITE" id="PS50157"/>
    </source>
</evidence>
<dbReference type="Gene3D" id="3.30.160.60">
    <property type="entry name" value="Classic Zinc Finger"/>
    <property type="match status" value="3"/>
</dbReference>
<dbReference type="InParanoid" id="A0A1S3I1Z0"/>
<keyword evidence="4 10" id="KW-0863">Zinc-finger</keyword>
<evidence type="ECO:0000313" key="13">
    <source>
        <dbReference type="Proteomes" id="UP000085678"/>
    </source>
</evidence>
<evidence type="ECO:0000256" key="8">
    <source>
        <dbReference type="ARBA" id="ARBA00023163"/>
    </source>
</evidence>
<dbReference type="InterPro" id="IPR013087">
    <property type="entry name" value="Znf_C2H2_type"/>
</dbReference>
<feature type="domain" description="C2H2-type" evidence="12">
    <location>
        <begin position="300"/>
        <end position="327"/>
    </location>
</feature>
<comment type="subcellular location">
    <subcellularLocation>
        <location evidence="1">Nucleus</location>
    </subcellularLocation>
</comment>
<dbReference type="PROSITE" id="PS00028">
    <property type="entry name" value="ZINC_FINGER_C2H2_1"/>
    <property type="match status" value="1"/>
</dbReference>
<name>A0A1S3I1Z0_LINAN</name>
<dbReference type="PANTHER" id="PTHR24379:SF121">
    <property type="entry name" value="C2H2-TYPE DOMAIN-CONTAINING PROTEIN"/>
    <property type="match status" value="1"/>
</dbReference>
<proteinExistence type="predicted"/>
<keyword evidence="7" id="KW-0238">DNA-binding</keyword>
<evidence type="ECO:0000256" key="5">
    <source>
        <dbReference type="ARBA" id="ARBA00022833"/>
    </source>
</evidence>
<dbReference type="GO" id="GO:0003677">
    <property type="term" value="F:DNA binding"/>
    <property type="evidence" value="ECO:0007669"/>
    <property type="project" value="UniProtKB-KW"/>
</dbReference>
<keyword evidence="6" id="KW-0805">Transcription regulation</keyword>
<keyword evidence="13" id="KW-1185">Reference proteome</keyword>
<feature type="compositionally biased region" description="Basic and acidic residues" evidence="11">
    <location>
        <begin position="87"/>
        <end position="98"/>
    </location>
</feature>
<keyword evidence="2" id="KW-0479">Metal-binding</keyword>
<keyword evidence="8" id="KW-0804">Transcription</keyword>
<dbReference type="OrthoDB" id="3561125at2759"/>
<feature type="region of interest" description="Disordered" evidence="11">
    <location>
        <begin position="50"/>
        <end position="118"/>
    </location>
</feature>
<dbReference type="PROSITE" id="PS50157">
    <property type="entry name" value="ZINC_FINGER_C2H2_2"/>
    <property type="match status" value="2"/>
</dbReference>
<dbReference type="RefSeq" id="XP_013391364.2">
    <property type="nucleotide sequence ID" value="XM_013535910.2"/>
</dbReference>
<evidence type="ECO:0000256" key="6">
    <source>
        <dbReference type="ARBA" id="ARBA00023015"/>
    </source>
</evidence>
<evidence type="ECO:0000256" key="9">
    <source>
        <dbReference type="ARBA" id="ARBA00023242"/>
    </source>
</evidence>
<evidence type="ECO:0000256" key="4">
    <source>
        <dbReference type="ARBA" id="ARBA00022771"/>
    </source>
</evidence>
<gene>
    <name evidence="14" type="primary">LOC106159599</name>
</gene>
<protein>
    <submittedName>
        <fullName evidence="14">Zinc finger and BTB domain-containing protein 49-like</fullName>
    </submittedName>
</protein>
<dbReference type="Pfam" id="PF00096">
    <property type="entry name" value="zf-C2H2"/>
    <property type="match status" value="2"/>
</dbReference>
<dbReference type="AlphaFoldDB" id="A0A1S3I1Z0"/>
<dbReference type="FunFam" id="3.30.160.60:FF:000325">
    <property type="entry name" value="ZFP90 zinc finger protein"/>
    <property type="match status" value="1"/>
</dbReference>
<keyword evidence="3" id="KW-0677">Repeat</keyword>
<evidence type="ECO:0000256" key="7">
    <source>
        <dbReference type="ARBA" id="ARBA00023125"/>
    </source>
</evidence>
<dbReference type="Pfam" id="PF13909">
    <property type="entry name" value="zf-H2C2_5"/>
    <property type="match status" value="1"/>
</dbReference>
<evidence type="ECO:0000313" key="14">
    <source>
        <dbReference type="RefSeq" id="XP_013391364.2"/>
    </source>
</evidence>
<feature type="domain" description="C2H2-type" evidence="12">
    <location>
        <begin position="272"/>
        <end position="299"/>
    </location>
</feature>
<dbReference type="KEGG" id="lak:106159599"/>
<dbReference type="GO" id="GO:0005634">
    <property type="term" value="C:nucleus"/>
    <property type="evidence" value="ECO:0007669"/>
    <property type="project" value="UniProtKB-SubCell"/>
</dbReference>
<dbReference type="Proteomes" id="UP000085678">
    <property type="component" value="Unplaced"/>
</dbReference>
<accession>A0A1S3I1Z0</accession>
<sequence length="368" mass="40910">MFMPLNLRWPFMYANPGVSWPRGYLTTGVEGSLPLAPKPIYSGGITLSKDAASEADDPPVSDHEEAPDIGKKLKVDTGNGKIGKGVEAGKDKVKKENLEESSGGRSNEVGKDADEDKDGVVIATNQEKSEDAAASADDSKVIERQSKAEDGGLGVPLMNSLPFFLQQPSAFSLAQLQQAMRSGNRGMEFFPPWPPAAALFFGDYRRLGRSPYGKKYYNCPQCRYMTDRKNNLKRHVSTMHQECDKLLDCCGLMFKNKASLRDHVLIFHRNGYMCRFCGRNFCRKALLKRHLTVHSGQKDYVCSICDYATSHKSNLERHRKVHERQLHEAPDDSLPVLAFNPTDTSCMGSPVTSDSRESLPTPFSLHTT</sequence>
<evidence type="ECO:0000256" key="1">
    <source>
        <dbReference type="ARBA" id="ARBA00004123"/>
    </source>
</evidence>